<proteinExistence type="predicted"/>
<accession>A0A418NK17</accession>
<evidence type="ECO:0008006" key="4">
    <source>
        <dbReference type="Google" id="ProtNLM"/>
    </source>
</evidence>
<protein>
    <recommendedName>
        <fullName evidence="4">HK97 gp10 family phage protein</fullName>
    </recommendedName>
</protein>
<organism evidence="2 3">
    <name type="scientific">Pelagerythrobacter aerophilus</name>
    <dbReference type="NCBI Taxonomy" id="2306995"/>
    <lineage>
        <taxon>Bacteria</taxon>
        <taxon>Pseudomonadati</taxon>
        <taxon>Pseudomonadota</taxon>
        <taxon>Alphaproteobacteria</taxon>
        <taxon>Sphingomonadales</taxon>
        <taxon>Erythrobacteraceae</taxon>
        <taxon>Pelagerythrobacter</taxon>
    </lineage>
</organism>
<feature type="region of interest" description="Disordered" evidence="1">
    <location>
        <begin position="49"/>
        <end position="76"/>
    </location>
</feature>
<dbReference type="OrthoDB" id="7428419at2"/>
<sequence>MPIKFRGADKHLRRLKAMGPRAEKEASRLVYTLADMHVAEASHLITEGAVSGANHVPSAPGQPPNEDTGDLRRSGHVEKLGPFRANSVFDAPHALPLEFGTSKMAERPFARPAAKTVRKEGEALAKAAAKRISKGGTL</sequence>
<dbReference type="AlphaFoldDB" id="A0A418NK17"/>
<dbReference type="Proteomes" id="UP000285092">
    <property type="component" value="Unassembled WGS sequence"/>
</dbReference>
<comment type="caution">
    <text evidence="2">The sequence shown here is derived from an EMBL/GenBank/DDBJ whole genome shotgun (WGS) entry which is preliminary data.</text>
</comment>
<reference evidence="2 3" key="1">
    <citation type="submission" date="2018-08" db="EMBL/GenBank/DDBJ databases">
        <title>Altererythrobacter sp.Ery1 and Ery12, the genome sequencing of novel strains in genus Alterythrobacter.</title>
        <authorList>
            <person name="Cheng H."/>
            <person name="Wu Y.-H."/>
            <person name="Fang C."/>
            <person name="Xu X.-W."/>
        </authorList>
    </citation>
    <scope>NUCLEOTIDE SEQUENCE [LARGE SCALE GENOMIC DNA]</scope>
    <source>
        <strain evidence="2 3">Ery1</strain>
    </source>
</reference>
<dbReference type="EMBL" id="QXFK01000014">
    <property type="protein sequence ID" value="RIV79574.1"/>
    <property type="molecule type" value="Genomic_DNA"/>
</dbReference>
<name>A0A418NK17_9SPHN</name>
<evidence type="ECO:0000313" key="2">
    <source>
        <dbReference type="EMBL" id="RIV79574.1"/>
    </source>
</evidence>
<evidence type="ECO:0000256" key="1">
    <source>
        <dbReference type="SAM" id="MobiDB-lite"/>
    </source>
</evidence>
<gene>
    <name evidence="2" type="ORF">D2V04_06280</name>
</gene>
<evidence type="ECO:0000313" key="3">
    <source>
        <dbReference type="Proteomes" id="UP000285092"/>
    </source>
</evidence>
<dbReference type="RefSeq" id="WP_119512406.1">
    <property type="nucleotide sequence ID" value="NZ_QXFK01000014.1"/>
</dbReference>
<keyword evidence="3" id="KW-1185">Reference proteome</keyword>